<organism evidence="2 3">
    <name type="scientific">Pseudotenacibaculum haliotis</name>
    <dbReference type="NCBI Taxonomy" id="1862138"/>
    <lineage>
        <taxon>Bacteria</taxon>
        <taxon>Pseudomonadati</taxon>
        <taxon>Bacteroidota</taxon>
        <taxon>Flavobacteriia</taxon>
        <taxon>Flavobacteriales</taxon>
        <taxon>Flavobacteriaceae</taxon>
        <taxon>Pseudotenacibaculum</taxon>
    </lineage>
</organism>
<keyword evidence="3" id="KW-1185">Reference proteome</keyword>
<reference evidence="3" key="1">
    <citation type="journal article" date="2019" name="Int. J. Syst. Evol. Microbiol.">
        <title>The Global Catalogue of Microorganisms (GCM) 10K type strain sequencing project: providing services to taxonomists for standard genome sequencing and annotation.</title>
        <authorList>
            <consortium name="The Broad Institute Genomics Platform"/>
            <consortium name="The Broad Institute Genome Sequencing Center for Infectious Disease"/>
            <person name="Wu L."/>
            <person name="Ma J."/>
        </authorList>
    </citation>
    <scope>NUCLEOTIDE SEQUENCE [LARGE SCALE GENOMIC DNA]</scope>
    <source>
        <strain evidence="3">KCTC 52127</strain>
    </source>
</reference>
<evidence type="ECO:0000313" key="2">
    <source>
        <dbReference type="EMBL" id="MFD2567420.1"/>
    </source>
</evidence>
<gene>
    <name evidence="2" type="ORF">ACFSRZ_08550</name>
</gene>
<dbReference type="Proteomes" id="UP001597508">
    <property type="component" value="Unassembled WGS sequence"/>
</dbReference>
<dbReference type="RefSeq" id="WP_379666131.1">
    <property type="nucleotide sequence ID" value="NZ_JBHULH010000004.1"/>
</dbReference>
<feature type="chain" id="PRO_5046087495" description="MG2 domain-containing protein" evidence="1">
    <location>
        <begin position="25"/>
        <end position="785"/>
    </location>
</feature>
<evidence type="ECO:0000313" key="3">
    <source>
        <dbReference type="Proteomes" id="UP001597508"/>
    </source>
</evidence>
<proteinExistence type="predicted"/>
<feature type="signal peptide" evidence="1">
    <location>
        <begin position="1"/>
        <end position="24"/>
    </location>
</feature>
<dbReference type="EMBL" id="JBHULH010000004">
    <property type="protein sequence ID" value="MFD2567420.1"/>
    <property type="molecule type" value="Genomic_DNA"/>
</dbReference>
<evidence type="ECO:0000256" key="1">
    <source>
        <dbReference type="SAM" id="SignalP"/>
    </source>
</evidence>
<evidence type="ECO:0008006" key="4">
    <source>
        <dbReference type="Google" id="ProtNLM"/>
    </source>
</evidence>
<protein>
    <recommendedName>
        <fullName evidence="4">MG2 domain-containing protein</fullName>
    </recommendedName>
</protein>
<comment type="caution">
    <text evidence="2">The sequence shown here is derived from an EMBL/GenBank/DDBJ whole genome shotgun (WGS) entry which is preliminary data.</text>
</comment>
<sequence length="785" mass="89510">MTLLITKRTKLFLFLFFCTSFLVAQTSQEQIVQSYKDFVNSPREIAYVHLNKSTLIKNEMIGFTAYIFDKYTKQPSLVTKNLYCTLTDKNGDVVKSKLIEVNKGIASNVFKVDSLFQTGKYTFRAYTNWMFNFDEPNFYEHAITVLDPEEQKESSKVDENISYNVQMLPEGGHLISGIKNQLGIIAKDSQGFGLGNTSGVLLNDKNEIVKKFTLNQFGIAKVALTPKQGRYYRVVLTKNDEKIVTPINDIDKIGFNISLLNYPNKIALVFKTNKESLPFVGSKNYILAIHNGSNVKTTTFQFSNKKQVVKALDHDSLQPGINIFTVFDPDQNIPVLERMYFNWEGISKTDINNVITRNVGDSITVSLKIDDYINPEKVQNLSISVLPKKTKSYQFNSNILSQTYLNSYVKGFIENSGYYFSSSSNKTRADLDNLLITQGWSSYDWSTIFKKPVINHRFENGVDVVANVNSNKQKSFIAYPIRDQKPNVVLIGENDTQYTHTGLFPYENDSYGVSTIRKSGRADKAGIYLQFFPSQIPHFNLPSLDMPVEDFSYLMSSTKINPLLAGWIGEEGELLDEVVVKAETERAKKIEKLKRTTTGRVFVLDKRDRKHNSSLQEFFGWIGIGISSKGGYTRHVGYRTAQPLIIIDDFTTPNLNYLKFLRIETVDYIEVKRQSIGASYRFIVRIFTDPTLPYKDNKHISNVSDHKYKLTFSKPKKFYTPIYASKRTKFFKNFGVIDWLPNISVDSDGTATFKIQKGYKGSVNLYIEGIINGKDFVSQTKTIQL</sequence>
<accession>A0ABW5LRL8</accession>
<name>A0ABW5LRL8_9FLAO</name>
<keyword evidence="1" id="KW-0732">Signal</keyword>